<feature type="transmembrane region" description="Helical" evidence="1">
    <location>
        <begin position="62"/>
        <end position="82"/>
    </location>
</feature>
<gene>
    <name evidence="2" type="ORF">V2H45_02675</name>
</gene>
<evidence type="ECO:0000256" key="1">
    <source>
        <dbReference type="SAM" id="Phobius"/>
    </source>
</evidence>
<dbReference type="RefSeq" id="WP_330482069.1">
    <property type="nucleotide sequence ID" value="NZ_JAZBJZ010000006.1"/>
</dbReference>
<keyword evidence="3" id="KW-1185">Reference proteome</keyword>
<evidence type="ECO:0008006" key="4">
    <source>
        <dbReference type="Google" id="ProtNLM"/>
    </source>
</evidence>
<proteinExistence type="predicted"/>
<feature type="transmembrane region" description="Helical" evidence="1">
    <location>
        <begin position="94"/>
        <end position="113"/>
    </location>
</feature>
<dbReference type="Proteomes" id="UP001333818">
    <property type="component" value="Unassembled WGS sequence"/>
</dbReference>
<evidence type="ECO:0000313" key="3">
    <source>
        <dbReference type="Proteomes" id="UP001333818"/>
    </source>
</evidence>
<dbReference type="EMBL" id="JAZBJZ010000006">
    <property type="protein sequence ID" value="MEE3715645.1"/>
    <property type="molecule type" value="Genomic_DNA"/>
</dbReference>
<keyword evidence="1" id="KW-1133">Transmembrane helix</keyword>
<keyword evidence="1" id="KW-0472">Membrane</keyword>
<feature type="transmembrane region" description="Helical" evidence="1">
    <location>
        <begin position="25"/>
        <end position="50"/>
    </location>
</feature>
<comment type="caution">
    <text evidence="2">The sequence shown here is derived from an EMBL/GenBank/DDBJ whole genome shotgun (WGS) entry which is preliminary data.</text>
</comment>
<sequence length="118" mass="12648">MLVLVAIVVTGLVVSKVFNPSRGSRWGVLAAVLATLLLTGALGSLSYIFCVGKECANNAVRMPIYGALLAGIPGALWGQEVWADENPTPRRSQVIVGIILATLSILLFFYVVIQNYEK</sequence>
<reference evidence="2" key="1">
    <citation type="submission" date="2024-01" db="EMBL/GenBank/DDBJ databases">
        <title>Bank of Algae and Cyanobacteria of the Azores (BACA) strain genomes.</title>
        <authorList>
            <person name="Luz R."/>
            <person name="Cordeiro R."/>
            <person name="Fonseca A."/>
            <person name="Goncalves V."/>
        </authorList>
    </citation>
    <scope>NUCLEOTIDE SEQUENCE</scope>
    <source>
        <strain evidence="2">BACA0141</strain>
    </source>
</reference>
<name>A0AAW9PWK6_9CYAN</name>
<organism evidence="2 3">
    <name type="scientific">Tumidithrix elongata BACA0141</name>
    <dbReference type="NCBI Taxonomy" id="2716417"/>
    <lineage>
        <taxon>Bacteria</taxon>
        <taxon>Bacillati</taxon>
        <taxon>Cyanobacteriota</taxon>
        <taxon>Cyanophyceae</taxon>
        <taxon>Pseudanabaenales</taxon>
        <taxon>Pseudanabaenaceae</taxon>
        <taxon>Tumidithrix</taxon>
        <taxon>Tumidithrix elongata</taxon>
    </lineage>
</organism>
<accession>A0AAW9PWK6</accession>
<evidence type="ECO:0000313" key="2">
    <source>
        <dbReference type="EMBL" id="MEE3715645.1"/>
    </source>
</evidence>
<protein>
    <recommendedName>
        <fullName evidence="4">Transmembrane protein</fullName>
    </recommendedName>
</protein>
<keyword evidence="1" id="KW-0812">Transmembrane</keyword>
<dbReference type="AlphaFoldDB" id="A0AAW9PWK6"/>